<reference evidence="3 4" key="1">
    <citation type="submission" date="2020-08" db="EMBL/GenBank/DDBJ databases">
        <title>Genomic Encyclopedia of Type Strains, Phase IV (KMG-IV): sequencing the most valuable type-strain genomes for metagenomic binning, comparative biology and taxonomic classification.</title>
        <authorList>
            <person name="Goeker M."/>
        </authorList>
    </citation>
    <scope>NUCLEOTIDE SEQUENCE [LARGE SCALE GENOMIC DNA]</scope>
    <source>
        <strain evidence="3 4">DSM 44197</strain>
    </source>
</reference>
<evidence type="ECO:0000256" key="1">
    <source>
        <dbReference type="SAM" id="SignalP"/>
    </source>
</evidence>
<evidence type="ECO:0000259" key="2">
    <source>
        <dbReference type="Pfam" id="PF03417"/>
    </source>
</evidence>
<dbReference type="InterPro" id="IPR029055">
    <property type="entry name" value="Ntn_hydrolases_N"/>
</dbReference>
<comment type="caution">
    <text evidence="3">The sequence shown here is derived from an EMBL/GenBank/DDBJ whole genome shotgun (WGS) entry which is preliminary data.</text>
</comment>
<dbReference type="Gene3D" id="3.60.60.10">
    <property type="entry name" value="Penicillin V Acylase, Chain A"/>
    <property type="match status" value="1"/>
</dbReference>
<protein>
    <recommendedName>
        <fullName evidence="2">Peptidase C45 hydrolase domain-containing protein</fullName>
    </recommendedName>
</protein>
<dbReference type="EMBL" id="JACJIA010000007">
    <property type="protein sequence ID" value="MBA8953590.1"/>
    <property type="molecule type" value="Genomic_DNA"/>
</dbReference>
<dbReference type="RefSeq" id="WP_182845768.1">
    <property type="nucleotide sequence ID" value="NZ_BAAALP010000066.1"/>
</dbReference>
<organism evidence="3 4">
    <name type="scientific">Actinomadura namibiensis</name>
    <dbReference type="NCBI Taxonomy" id="182080"/>
    <lineage>
        <taxon>Bacteria</taxon>
        <taxon>Bacillati</taxon>
        <taxon>Actinomycetota</taxon>
        <taxon>Actinomycetes</taxon>
        <taxon>Streptosporangiales</taxon>
        <taxon>Thermomonosporaceae</taxon>
        <taxon>Actinomadura</taxon>
    </lineage>
</organism>
<dbReference type="InterPro" id="IPR006311">
    <property type="entry name" value="TAT_signal"/>
</dbReference>
<sequence length="334" mass="35932">MTPSGPSRRAFLLGVPAAATAACATGHPAASPASSDEERSLATLRVVDPALPLLSMTLYGPYDVWRPLALAPPRAPFACSLFAARHGPDGPVLGRNFDWDPNPALLLTTRPPAGPATLSMVDLSYLGVGRDAALRAPRDRRVARRLLNAVRLPFDGMNEHGLAIGMASLPSPALPPKLPGRPTTGSVRVHRLVLDRARTVDEAVAVFRAHNVDFTGGPPLHYLVADRDGDAAVLEFVDRRLSVVRGADGWHAMENALLTGTGAAGRARHRRYRIMADRLRATGGGLGTDAALALLRDVQQSHTRWSAVYRLRDGVLHYTLNREHARRRTARLAG</sequence>
<dbReference type="SUPFAM" id="SSF56235">
    <property type="entry name" value="N-terminal nucleophile aminohydrolases (Ntn hydrolases)"/>
    <property type="match status" value="1"/>
</dbReference>
<keyword evidence="4" id="KW-1185">Reference proteome</keyword>
<dbReference type="InterPro" id="IPR052193">
    <property type="entry name" value="Peptidase_C59"/>
</dbReference>
<keyword evidence="1" id="KW-0732">Signal</keyword>
<dbReference type="Proteomes" id="UP000572680">
    <property type="component" value="Unassembled WGS sequence"/>
</dbReference>
<evidence type="ECO:0000313" key="3">
    <source>
        <dbReference type="EMBL" id="MBA8953590.1"/>
    </source>
</evidence>
<dbReference type="Pfam" id="PF03417">
    <property type="entry name" value="AAT"/>
    <property type="match status" value="1"/>
</dbReference>
<feature type="domain" description="Peptidase C45 hydrolase" evidence="2">
    <location>
        <begin position="155"/>
        <end position="302"/>
    </location>
</feature>
<gene>
    <name evidence="3" type="ORF">HNR61_005243</name>
</gene>
<name>A0A7W3QNG0_ACTNM</name>
<feature type="chain" id="PRO_5039657518" description="Peptidase C45 hydrolase domain-containing protein" evidence="1">
    <location>
        <begin position="22"/>
        <end position="334"/>
    </location>
</feature>
<proteinExistence type="predicted"/>
<feature type="signal peptide" evidence="1">
    <location>
        <begin position="1"/>
        <end position="21"/>
    </location>
</feature>
<dbReference type="PANTHER" id="PTHR35527">
    <property type="entry name" value="CHOLOYLGLYCINE HYDROLASE"/>
    <property type="match status" value="1"/>
</dbReference>
<dbReference type="InterPro" id="IPR005079">
    <property type="entry name" value="Peptidase_C45_hydrolase"/>
</dbReference>
<dbReference type="PROSITE" id="PS51318">
    <property type="entry name" value="TAT"/>
    <property type="match status" value="1"/>
</dbReference>
<accession>A0A7W3QNG0</accession>
<dbReference type="AlphaFoldDB" id="A0A7W3QNG0"/>
<evidence type="ECO:0000313" key="4">
    <source>
        <dbReference type="Proteomes" id="UP000572680"/>
    </source>
</evidence>
<dbReference type="PANTHER" id="PTHR35527:SF2">
    <property type="entry name" value="HYDROLASE"/>
    <property type="match status" value="1"/>
</dbReference>